<protein>
    <submittedName>
        <fullName evidence="2">Uncharacterized protein</fullName>
    </submittedName>
</protein>
<evidence type="ECO:0000313" key="3">
    <source>
        <dbReference type="Proteomes" id="UP000016922"/>
    </source>
</evidence>
<reference evidence="2 3" key="1">
    <citation type="journal article" date="2013" name="BMC Genomics">
        <title>Genomics-driven discovery of the pneumocandin biosynthetic gene cluster in the fungus Glarea lozoyensis.</title>
        <authorList>
            <person name="Chen L."/>
            <person name="Yue Q."/>
            <person name="Zhang X."/>
            <person name="Xiang M."/>
            <person name="Wang C."/>
            <person name="Li S."/>
            <person name="Che Y."/>
            <person name="Ortiz-Lopez F.J."/>
            <person name="Bills G.F."/>
            <person name="Liu X."/>
            <person name="An Z."/>
        </authorList>
    </citation>
    <scope>NUCLEOTIDE SEQUENCE [LARGE SCALE GENOMIC DNA]</scope>
    <source>
        <strain evidence="3">ATCC 20868 / MF5171</strain>
    </source>
</reference>
<dbReference type="EMBL" id="KE145369">
    <property type="protein sequence ID" value="EPE27730.1"/>
    <property type="molecule type" value="Genomic_DNA"/>
</dbReference>
<keyword evidence="3" id="KW-1185">Reference proteome</keyword>
<proteinExistence type="predicted"/>
<gene>
    <name evidence="2" type="ORF">GLAREA_04521</name>
</gene>
<sequence>MPHWGMKVGLDGLGLARWFEAVTWEGGGGVEALGANLETLQAASGARETRRASMHREGQARGRRRWMMGELGWLLDGGDVNAFRHTKLHALCRPWKGWWTDWTCPGSSVGSKVAPAQTGHVRSRSRKGRHKTITE</sequence>
<dbReference type="RefSeq" id="XP_008085089.1">
    <property type="nucleotide sequence ID" value="XM_008086898.1"/>
</dbReference>
<organism evidence="2 3">
    <name type="scientific">Glarea lozoyensis (strain ATCC 20868 / MF5171)</name>
    <dbReference type="NCBI Taxonomy" id="1116229"/>
    <lineage>
        <taxon>Eukaryota</taxon>
        <taxon>Fungi</taxon>
        <taxon>Dikarya</taxon>
        <taxon>Ascomycota</taxon>
        <taxon>Pezizomycotina</taxon>
        <taxon>Leotiomycetes</taxon>
        <taxon>Helotiales</taxon>
        <taxon>Helotiaceae</taxon>
        <taxon>Glarea</taxon>
    </lineage>
</organism>
<dbReference type="KEGG" id="glz:GLAREA_04521"/>
<dbReference type="HOGENOM" id="CLU_1885970_0_0_1"/>
<dbReference type="AlphaFoldDB" id="S3CPW6"/>
<dbReference type="Proteomes" id="UP000016922">
    <property type="component" value="Unassembled WGS sequence"/>
</dbReference>
<dbReference type="GeneID" id="19463576"/>
<name>S3CPW6_GLAL2</name>
<evidence type="ECO:0000313" key="2">
    <source>
        <dbReference type="EMBL" id="EPE27730.1"/>
    </source>
</evidence>
<accession>S3CPW6</accession>
<feature type="compositionally biased region" description="Basic residues" evidence="1">
    <location>
        <begin position="121"/>
        <end position="135"/>
    </location>
</feature>
<evidence type="ECO:0000256" key="1">
    <source>
        <dbReference type="SAM" id="MobiDB-lite"/>
    </source>
</evidence>
<feature type="region of interest" description="Disordered" evidence="1">
    <location>
        <begin position="108"/>
        <end position="135"/>
    </location>
</feature>